<reference evidence="3 4" key="1">
    <citation type="journal article" date="2016" name="Fungal Biol.">
        <title>The genome of Xylona heveae provides a window into fungal endophytism.</title>
        <authorList>
            <person name="Gazis R."/>
            <person name="Kuo A."/>
            <person name="Riley R."/>
            <person name="LaButti K."/>
            <person name="Lipzen A."/>
            <person name="Lin J."/>
            <person name="Amirebrahimi M."/>
            <person name="Hesse C.N."/>
            <person name="Spatafora J.W."/>
            <person name="Henrissat B."/>
            <person name="Hainaut M."/>
            <person name="Grigoriev I.V."/>
            <person name="Hibbett D.S."/>
        </authorList>
    </citation>
    <scope>NUCLEOTIDE SEQUENCE [LARGE SCALE GENOMIC DNA]</scope>
    <source>
        <strain evidence="3 4">TC161</strain>
    </source>
</reference>
<dbReference type="Pfam" id="PF01738">
    <property type="entry name" value="DLH"/>
    <property type="match status" value="1"/>
</dbReference>
<dbReference type="InterPro" id="IPR051411">
    <property type="entry name" value="Polyketide_trans_af380"/>
</dbReference>
<dbReference type="EMBL" id="KV407463">
    <property type="protein sequence ID" value="KZF20267.1"/>
    <property type="molecule type" value="Genomic_DNA"/>
</dbReference>
<dbReference type="InterPro" id="IPR002925">
    <property type="entry name" value="Dienelactn_hydro"/>
</dbReference>
<dbReference type="GeneID" id="28895148"/>
<evidence type="ECO:0000259" key="2">
    <source>
        <dbReference type="Pfam" id="PF01738"/>
    </source>
</evidence>
<dbReference type="Proteomes" id="UP000076632">
    <property type="component" value="Unassembled WGS sequence"/>
</dbReference>
<keyword evidence="4" id="KW-1185">Reference proteome</keyword>
<dbReference type="RefSeq" id="XP_018185822.1">
    <property type="nucleotide sequence ID" value="XM_018330011.1"/>
</dbReference>
<organism evidence="3 4">
    <name type="scientific">Xylona heveae (strain CBS 132557 / TC161)</name>
    <dbReference type="NCBI Taxonomy" id="1328760"/>
    <lineage>
        <taxon>Eukaryota</taxon>
        <taxon>Fungi</taxon>
        <taxon>Dikarya</taxon>
        <taxon>Ascomycota</taxon>
        <taxon>Pezizomycotina</taxon>
        <taxon>Xylonomycetes</taxon>
        <taxon>Xylonales</taxon>
        <taxon>Xylonaceae</taxon>
        <taxon>Xylona</taxon>
    </lineage>
</organism>
<sequence length="307" mass="32994">MSPVKVNFPSNGIKVVGDLYFPPPGAPDQKRAAIVVSHPGGGVKEQTAGLYARLLSEKGFITLAFDAAFQGESEGEPRGLENPQQRAEDVRSAVTYLTTRDDVDPERIGALGICASGAYVPFAAQTDQRIKAVATLSAVDFGALVREGLQNTAGVVSKENLVGTLTAAGRLRTAEAKGEAPVHGPLVSDDPNTIPDGTPTLFREGSEYYRTPRGQHPRAPNRMLARSVDLLANFSAYTFNDLISPRPLLMIVGSLAESKYFSELAIERAKEPKELYIVDGKTHVDLYDDASEALPKFADFFQKTVGA</sequence>
<dbReference type="Gene3D" id="1.10.10.800">
    <property type="match status" value="1"/>
</dbReference>
<dbReference type="SUPFAM" id="SSF53474">
    <property type="entry name" value="alpha/beta-Hydrolases"/>
    <property type="match status" value="1"/>
</dbReference>
<evidence type="ECO:0000313" key="4">
    <source>
        <dbReference type="Proteomes" id="UP000076632"/>
    </source>
</evidence>
<accession>A0A165ACV0</accession>
<dbReference type="InterPro" id="IPR029058">
    <property type="entry name" value="AB_hydrolase_fold"/>
</dbReference>
<proteinExistence type="inferred from homology"/>
<comment type="similarity">
    <text evidence="1">Belongs to the polyketide transferase af380 family.</text>
</comment>
<dbReference type="OrthoDB" id="2498029at2759"/>
<feature type="domain" description="Dienelactone hydrolase" evidence="2">
    <location>
        <begin position="28"/>
        <end position="134"/>
    </location>
</feature>
<protein>
    <submittedName>
        <fullName evidence="3">Alpha/beta-hydrolase</fullName>
    </submittedName>
</protein>
<dbReference type="GO" id="GO:0016787">
    <property type="term" value="F:hydrolase activity"/>
    <property type="evidence" value="ECO:0007669"/>
    <property type="project" value="UniProtKB-KW"/>
</dbReference>
<gene>
    <name evidence="3" type="ORF">L228DRAFT_213899</name>
</gene>
<evidence type="ECO:0000256" key="1">
    <source>
        <dbReference type="ARBA" id="ARBA00029464"/>
    </source>
</evidence>
<dbReference type="Gene3D" id="3.40.50.1820">
    <property type="entry name" value="alpha/beta hydrolase"/>
    <property type="match status" value="1"/>
</dbReference>
<keyword evidence="3" id="KW-0378">Hydrolase</keyword>
<dbReference type="AlphaFoldDB" id="A0A165ACV0"/>
<name>A0A165ACV0_XYLHT</name>
<dbReference type="PANTHER" id="PTHR47751:SF1">
    <property type="entry name" value="SUPERFAMILY HYDROLASE, PUTATIVE (AFU_ORTHOLOGUE AFUA_2G16580)-RELATED"/>
    <property type="match status" value="1"/>
</dbReference>
<dbReference type="OMA" id="HIQTYWK"/>
<dbReference type="PANTHER" id="PTHR47751">
    <property type="entry name" value="SUPERFAMILY HYDROLASE, PUTATIVE (AFU_ORTHOLOGUE AFUA_2G16580)-RELATED"/>
    <property type="match status" value="1"/>
</dbReference>
<evidence type="ECO:0000313" key="3">
    <source>
        <dbReference type="EMBL" id="KZF20267.1"/>
    </source>
</evidence>
<dbReference type="InParanoid" id="A0A165ACV0"/>
<dbReference type="STRING" id="1328760.A0A165ACV0"/>